<evidence type="ECO:0000313" key="7">
    <source>
        <dbReference type="RefSeq" id="XP_022321440.1"/>
    </source>
</evidence>
<dbReference type="InterPro" id="IPR017937">
    <property type="entry name" value="Thioredoxin_CS"/>
</dbReference>
<dbReference type="RefSeq" id="XP_022321440.1">
    <property type="nucleotide sequence ID" value="XM_022465732.1"/>
</dbReference>
<dbReference type="CDD" id="cd02947">
    <property type="entry name" value="TRX_family"/>
    <property type="match status" value="1"/>
</dbReference>
<dbReference type="NCBIfam" id="TIGR01068">
    <property type="entry name" value="thioredoxin"/>
    <property type="match status" value="1"/>
</dbReference>
<organism evidence="6 7">
    <name type="scientific">Crassostrea virginica</name>
    <name type="common">Eastern oyster</name>
    <dbReference type="NCBI Taxonomy" id="6565"/>
    <lineage>
        <taxon>Eukaryota</taxon>
        <taxon>Metazoa</taxon>
        <taxon>Spiralia</taxon>
        <taxon>Lophotrochozoa</taxon>
        <taxon>Mollusca</taxon>
        <taxon>Bivalvia</taxon>
        <taxon>Autobranchia</taxon>
        <taxon>Pteriomorphia</taxon>
        <taxon>Ostreida</taxon>
        <taxon>Ostreoidea</taxon>
        <taxon>Ostreidae</taxon>
        <taxon>Crassostrea</taxon>
    </lineage>
</organism>
<feature type="site" description="Deprotonates C-terminal active site Cys" evidence="3">
    <location>
        <position position="24"/>
    </location>
</feature>
<accession>A0A8B8D0Y0</accession>
<feature type="site" description="Contributes to redox potential value" evidence="3">
    <location>
        <position position="32"/>
    </location>
</feature>
<comment type="similarity">
    <text evidence="2">Belongs to the thioredoxin family.</text>
</comment>
<proteinExistence type="inferred from homology"/>
<dbReference type="Gene3D" id="3.40.30.10">
    <property type="entry name" value="Glutaredoxin"/>
    <property type="match status" value="1"/>
</dbReference>
<evidence type="ECO:0000256" key="2">
    <source>
        <dbReference type="PIRNR" id="PIRNR000077"/>
    </source>
</evidence>
<dbReference type="AlphaFoldDB" id="A0A8B8D0Y0"/>
<dbReference type="PROSITE" id="PS00194">
    <property type="entry name" value="THIOREDOXIN_1"/>
    <property type="match status" value="1"/>
</dbReference>
<keyword evidence="4" id="KW-0676">Redox-active center</keyword>
<evidence type="ECO:0000256" key="4">
    <source>
        <dbReference type="PIRSR" id="PIRSR000077-4"/>
    </source>
</evidence>
<dbReference type="PIRSF" id="PIRSF000077">
    <property type="entry name" value="Thioredoxin"/>
    <property type="match status" value="1"/>
</dbReference>
<dbReference type="InterPro" id="IPR013766">
    <property type="entry name" value="Thioredoxin_domain"/>
</dbReference>
<dbReference type="PANTHER" id="PTHR46115">
    <property type="entry name" value="THIOREDOXIN-LIKE PROTEIN 1"/>
    <property type="match status" value="1"/>
</dbReference>
<sequence length="105" mass="11776">MVKQVDTKDDFDGIIKGNKLVLVDFFATWCGPCRMIAPALESWEPQYPNFVFIKVDVDENGDTAEACGISAMPTFNFYKDGEKVDEVVGADQDQIKQLLDKYSSN</sequence>
<evidence type="ECO:0000259" key="5">
    <source>
        <dbReference type="PROSITE" id="PS51352"/>
    </source>
</evidence>
<dbReference type="OrthoDB" id="2121326at2759"/>
<gene>
    <name evidence="7" type="primary">LOC111123422</name>
</gene>
<evidence type="ECO:0000256" key="3">
    <source>
        <dbReference type="PIRSR" id="PIRSR000077-1"/>
    </source>
</evidence>
<keyword evidence="1 4" id="KW-1015">Disulfide bond</keyword>
<dbReference type="Proteomes" id="UP000694844">
    <property type="component" value="Chromosome 3"/>
</dbReference>
<feature type="active site" description="Nucleophile" evidence="3">
    <location>
        <position position="33"/>
    </location>
</feature>
<feature type="active site" description="Nucleophile" evidence="3">
    <location>
        <position position="30"/>
    </location>
</feature>
<evidence type="ECO:0000313" key="6">
    <source>
        <dbReference type="Proteomes" id="UP000694844"/>
    </source>
</evidence>
<keyword evidence="6" id="KW-1185">Reference proteome</keyword>
<dbReference type="FunFam" id="3.40.30.10:FF:000245">
    <property type="entry name" value="Thioredoxin"/>
    <property type="match status" value="1"/>
</dbReference>
<dbReference type="SUPFAM" id="SSF52833">
    <property type="entry name" value="Thioredoxin-like"/>
    <property type="match status" value="1"/>
</dbReference>
<dbReference type="PROSITE" id="PS51352">
    <property type="entry name" value="THIOREDOXIN_2"/>
    <property type="match status" value="1"/>
</dbReference>
<feature type="site" description="Contributes to redox potential value" evidence="3">
    <location>
        <position position="31"/>
    </location>
</feature>
<dbReference type="GeneID" id="111123422"/>
<feature type="disulfide bond" description="Redox-active" evidence="4">
    <location>
        <begin position="30"/>
        <end position="33"/>
    </location>
</feature>
<dbReference type="KEGG" id="cvn:111123422"/>
<dbReference type="Pfam" id="PF00085">
    <property type="entry name" value="Thioredoxin"/>
    <property type="match status" value="1"/>
</dbReference>
<protein>
    <recommendedName>
        <fullName evidence="2">Thioredoxin</fullName>
    </recommendedName>
</protein>
<feature type="domain" description="Thioredoxin" evidence="5">
    <location>
        <begin position="1"/>
        <end position="104"/>
    </location>
</feature>
<dbReference type="InterPro" id="IPR036249">
    <property type="entry name" value="Thioredoxin-like_sf"/>
</dbReference>
<dbReference type="GO" id="GO:0015035">
    <property type="term" value="F:protein-disulfide reductase activity"/>
    <property type="evidence" value="ECO:0007669"/>
    <property type="project" value="InterPro"/>
</dbReference>
<dbReference type="InterPro" id="IPR005746">
    <property type="entry name" value="Thioredoxin"/>
</dbReference>
<dbReference type="PRINTS" id="PR00421">
    <property type="entry name" value="THIOREDOXIN"/>
</dbReference>
<name>A0A8B8D0Y0_CRAVI</name>
<evidence type="ECO:0000256" key="1">
    <source>
        <dbReference type="ARBA" id="ARBA00023157"/>
    </source>
</evidence>
<reference evidence="7" key="1">
    <citation type="submission" date="2025-08" db="UniProtKB">
        <authorList>
            <consortium name="RefSeq"/>
        </authorList>
    </citation>
    <scope>IDENTIFICATION</scope>
    <source>
        <tissue evidence="7">Whole sample</tissue>
    </source>
</reference>